<keyword evidence="1" id="KW-0732">Signal</keyword>
<dbReference type="AlphaFoldDB" id="A0A5A8CU42"/>
<gene>
    <name evidence="2" type="ORF">FNF29_00706</name>
</gene>
<comment type="caution">
    <text evidence="2">The sequence shown here is derived from an EMBL/GenBank/DDBJ whole genome shotgun (WGS) entry which is preliminary data.</text>
</comment>
<name>A0A5A8CU42_CAFRO</name>
<feature type="chain" id="PRO_5023088595" evidence="1">
    <location>
        <begin position="20"/>
        <end position="398"/>
    </location>
</feature>
<evidence type="ECO:0000313" key="2">
    <source>
        <dbReference type="EMBL" id="KAA0156595.1"/>
    </source>
</evidence>
<feature type="signal peptide" evidence="1">
    <location>
        <begin position="1"/>
        <end position="19"/>
    </location>
</feature>
<keyword evidence="3" id="KW-1185">Reference proteome</keyword>
<evidence type="ECO:0000256" key="1">
    <source>
        <dbReference type="SAM" id="SignalP"/>
    </source>
</evidence>
<accession>A0A5A8CU42</accession>
<sequence length="398" mass="41892">MAKAASLALWVALASLAVASSGAIASQSAEPPRNGRDAEVAGLREQVQALGSELRLVLAQHARLVAELRACRDRTATSGVDAPALVPAANTSVAADPAPGSPQEAPPMLTAVRTPTKIAFEQGTDHEYGPERLYLVPGAASAANTAHMLRVLQASGDSVPEDDAVFEQARDVMRRLASSQRDRASPLEVRNFSATPPADGMWSVPSLQSGKIATVWLFLKAASANGTGIAFPRALLAEAGVLKQRLLELGATAPLLPSGGYLSLPQLWEALQQAETGASLFGGGSLPRGETTRQRLESVLQAADKLPVLPGTRRGIKAAATSRWCGSEGVLVLRPRAGDAVVLFHRDLELGADPGAVWGECAAVGEDAEESVALRIRIRYFGEPSDDHFRRLLKACQQ</sequence>
<protein>
    <submittedName>
        <fullName evidence="2">Uncharacterized protein</fullName>
    </submittedName>
</protein>
<dbReference type="EMBL" id="VLTN01000003">
    <property type="protein sequence ID" value="KAA0156595.1"/>
    <property type="molecule type" value="Genomic_DNA"/>
</dbReference>
<reference evidence="2 3" key="1">
    <citation type="submission" date="2019-07" db="EMBL/GenBank/DDBJ databases">
        <title>Genomes of Cafeteria roenbergensis.</title>
        <authorList>
            <person name="Fischer M.G."/>
            <person name="Hackl T."/>
            <person name="Roman M."/>
        </authorList>
    </citation>
    <scope>NUCLEOTIDE SEQUENCE [LARGE SCALE GENOMIC DNA]</scope>
    <source>
        <strain evidence="2 3">BVI</strain>
    </source>
</reference>
<organism evidence="2 3">
    <name type="scientific">Cafeteria roenbergensis</name>
    <name type="common">Marine flagellate</name>
    <dbReference type="NCBI Taxonomy" id="33653"/>
    <lineage>
        <taxon>Eukaryota</taxon>
        <taxon>Sar</taxon>
        <taxon>Stramenopiles</taxon>
        <taxon>Bigyra</taxon>
        <taxon>Opalozoa</taxon>
        <taxon>Bicosoecida</taxon>
        <taxon>Cafeteriaceae</taxon>
        <taxon>Cafeteria</taxon>
    </lineage>
</organism>
<dbReference type="Proteomes" id="UP000323011">
    <property type="component" value="Unassembled WGS sequence"/>
</dbReference>
<proteinExistence type="predicted"/>
<evidence type="ECO:0000313" key="3">
    <source>
        <dbReference type="Proteomes" id="UP000323011"/>
    </source>
</evidence>